<evidence type="ECO:0000313" key="1">
    <source>
        <dbReference type="EMBL" id="KAK7290681.1"/>
    </source>
</evidence>
<organism evidence="1 2">
    <name type="scientific">Crotalaria pallida</name>
    <name type="common">Smooth rattlebox</name>
    <name type="synonym">Crotalaria striata</name>
    <dbReference type="NCBI Taxonomy" id="3830"/>
    <lineage>
        <taxon>Eukaryota</taxon>
        <taxon>Viridiplantae</taxon>
        <taxon>Streptophyta</taxon>
        <taxon>Embryophyta</taxon>
        <taxon>Tracheophyta</taxon>
        <taxon>Spermatophyta</taxon>
        <taxon>Magnoliopsida</taxon>
        <taxon>eudicotyledons</taxon>
        <taxon>Gunneridae</taxon>
        <taxon>Pentapetalae</taxon>
        <taxon>rosids</taxon>
        <taxon>fabids</taxon>
        <taxon>Fabales</taxon>
        <taxon>Fabaceae</taxon>
        <taxon>Papilionoideae</taxon>
        <taxon>50 kb inversion clade</taxon>
        <taxon>genistoids sensu lato</taxon>
        <taxon>core genistoids</taxon>
        <taxon>Crotalarieae</taxon>
        <taxon>Crotalaria</taxon>
    </lineage>
</organism>
<dbReference type="AlphaFoldDB" id="A0AAN9J2X6"/>
<gene>
    <name evidence="1" type="ORF">RIF29_05273</name>
</gene>
<dbReference type="EMBL" id="JAYWIO010000001">
    <property type="protein sequence ID" value="KAK7290681.1"/>
    <property type="molecule type" value="Genomic_DNA"/>
</dbReference>
<comment type="caution">
    <text evidence="1">The sequence shown here is derived from an EMBL/GenBank/DDBJ whole genome shotgun (WGS) entry which is preliminary data.</text>
</comment>
<dbReference type="Proteomes" id="UP001372338">
    <property type="component" value="Unassembled WGS sequence"/>
</dbReference>
<proteinExistence type="predicted"/>
<protein>
    <submittedName>
        <fullName evidence="1">Uncharacterized protein</fullName>
    </submittedName>
</protein>
<name>A0AAN9J2X6_CROPI</name>
<accession>A0AAN9J2X6</accession>
<evidence type="ECO:0000313" key="2">
    <source>
        <dbReference type="Proteomes" id="UP001372338"/>
    </source>
</evidence>
<reference evidence="1 2" key="1">
    <citation type="submission" date="2024-01" db="EMBL/GenBank/DDBJ databases">
        <title>The genomes of 5 underutilized Papilionoideae crops provide insights into root nodulation and disease resistanc.</title>
        <authorList>
            <person name="Yuan L."/>
        </authorList>
    </citation>
    <scope>NUCLEOTIDE SEQUENCE [LARGE SCALE GENOMIC DNA]</scope>
    <source>
        <strain evidence="1">ZHUSHIDOU_FW_LH</strain>
        <tissue evidence="1">Leaf</tissue>
    </source>
</reference>
<sequence length="85" mass="9595">MIYDGSFLSSWSFAHILEDHTTCRQSTYFSTRTIRVPSKKVELGSTLLVLDTLQPRDVQAFSRLIELGAYPMDQILGQLESVMGP</sequence>
<keyword evidence="2" id="KW-1185">Reference proteome</keyword>